<dbReference type="AlphaFoldDB" id="A0A1V2LI30"/>
<reference evidence="2" key="1">
    <citation type="journal article" date="2017" name="Genome Announc.">
        <title>Genome sequences of Cyberlindnera fabianii 65, Pichia kudriavzevii 129, and Saccharomyces cerevisiae 131 isolated from fermented masau fruits in Zimbabwe.</title>
        <authorList>
            <person name="van Rijswijck I.M.H."/>
            <person name="Derks M.F.L."/>
            <person name="Abee T."/>
            <person name="de Ridder D."/>
            <person name="Smid E.J."/>
        </authorList>
    </citation>
    <scope>NUCLEOTIDE SEQUENCE [LARGE SCALE GENOMIC DNA]</scope>
    <source>
        <strain evidence="2">129</strain>
    </source>
</reference>
<protein>
    <submittedName>
        <fullName evidence="1">Uncharacterized protein</fullName>
    </submittedName>
</protein>
<organism evidence="1 2">
    <name type="scientific">Pichia kudriavzevii</name>
    <name type="common">Yeast</name>
    <name type="synonym">Issatchenkia orientalis</name>
    <dbReference type="NCBI Taxonomy" id="4909"/>
    <lineage>
        <taxon>Eukaryota</taxon>
        <taxon>Fungi</taxon>
        <taxon>Dikarya</taxon>
        <taxon>Ascomycota</taxon>
        <taxon>Saccharomycotina</taxon>
        <taxon>Pichiomycetes</taxon>
        <taxon>Pichiales</taxon>
        <taxon>Pichiaceae</taxon>
        <taxon>Pichia</taxon>
    </lineage>
</organism>
<sequence length="194" mass="21472">MENVPSLPPTSTSNTSIKTFSSVETDIDVNANNNNIINNDNDLFEKFMPTTTDSAPPLPPNDTVHTVNTVHTVHTVNTVNTDLNIPKKTHTLHTSAKVTPPSIAHLEDQLSLLDVQAVKLKREIAHVEEVLPQLPPFSRRHSNLQHGLTLLQQRLQEVEYNRHAVAARLAKRRIAVGLEPALDSLSLARRVSSL</sequence>
<evidence type="ECO:0000313" key="2">
    <source>
        <dbReference type="Proteomes" id="UP000189274"/>
    </source>
</evidence>
<dbReference type="Proteomes" id="UP000189274">
    <property type="component" value="Unassembled WGS sequence"/>
</dbReference>
<comment type="caution">
    <text evidence="1">The sequence shown here is derived from an EMBL/GenBank/DDBJ whole genome shotgun (WGS) entry which is preliminary data.</text>
</comment>
<proteinExistence type="predicted"/>
<dbReference type="EMBL" id="MQVM01000025">
    <property type="protein sequence ID" value="ONH72011.1"/>
    <property type="molecule type" value="Genomic_DNA"/>
</dbReference>
<name>A0A1V2LI30_PICKU</name>
<gene>
    <name evidence="1" type="ORF">BOH78_4072</name>
</gene>
<evidence type="ECO:0000313" key="1">
    <source>
        <dbReference type="EMBL" id="ONH72011.1"/>
    </source>
</evidence>
<accession>A0A1V2LI30</accession>